<protein>
    <recommendedName>
        <fullName evidence="1">BioF2-like acetyltransferase domain-containing protein</fullName>
    </recommendedName>
</protein>
<dbReference type="AlphaFoldDB" id="A0A7W9V3U7"/>
<comment type="caution">
    <text evidence="2">The sequence shown here is derived from an EMBL/GenBank/DDBJ whole genome shotgun (WGS) entry which is preliminary data.</text>
</comment>
<dbReference type="RefSeq" id="WP_184580322.1">
    <property type="nucleotide sequence ID" value="NZ_JACHJL010000039.1"/>
</dbReference>
<dbReference type="EMBL" id="JACHJL010000039">
    <property type="protein sequence ID" value="MBB5940304.1"/>
    <property type="molecule type" value="Genomic_DNA"/>
</dbReference>
<dbReference type="InterPro" id="IPR016181">
    <property type="entry name" value="Acyl_CoA_acyltransferase"/>
</dbReference>
<proteinExistence type="predicted"/>
<evidence type="ECO:0000313" key="3">
    <source>
        <dbReference type="Proteomes" id="UP000588098"/>
    </source>
</evidence>
<name>A0A7W9V3U7_9ACTN</name>
<sequence length="379" mass="42112">MAWRVGACEELRSVRELNEAEWEASLGAHGFYASLPWLRVAEETADMPPFYLRSTISGGTRFATLPCYPMAAESPFPFCRVEFLATRFIESCASGEGARVAASLMPALFLGGRNPAHTRVGAAALERGAAGEREAAHDLLGGAEEAARDRALRSVGMLYVDEDDAPLRQALAERGYVSFPHHGAAVLDVPDEGFDAYVRGSGRHPLTTNMRNNVRREMKRLAAAGVRYESRELDPAAREEADRLEARLNRKYKTFDDRAVRRLREAVARQAGDHAGLEFARLEGHAVGSLLYFRRREELYVRTAGFDYEATEGLPVYFGLLFYHLIERARALGVRVIHYSVGTEEAKRRRGCRLVRQYAYVKGLAPGLHDAFAHHVAAG</sequence>
<evidence type="ECO:0000313" key="2">
    <source>
        <dbReference type="EMBL" id="MBB5940304.1"/>
    </source>
</evidence>
<reference evidence="2 3" key="1">
    <citation type="submission" date="2020-08" db="EMBL/GenBank/DDBJ databases">
        <title>Genomic Encyclopedia of Type Strains, Phase III (KMG-III): the genomes of soil and plant-associated and newly described type strains.</title>
        <authorList>
            <person name="Whitman W."/>
        </authorList>
    </citation>
    <scope>NUCLEOTIDE SEQUENCE [LARGE SCALE GENOMIC DNA]</scope>
    <source>
        <strain evidence="2 3">CECT 8305</strain>
    </source>
</reference>
<dbReference type="Pfam" id="PF13480">
    <property type="entry name" value="Acetyltransf_6"/>
    <property type="match status" value="1"/>
</dbReference>
<gene>
    <name evidence="2" type="ORF">FHS42_007402</name>
</gene>
<organism evidence="2 3">
    <name type="scientific">Streptomyces zagrosensis</name>
    <dbReference type="NCBI Taxonomy" id="1042984"/>
    <lineage>
        <taxon>Bacteria</taxon>
        <taxon>Bacillati</taxon>
        <taxon>Actinomycetota</taxon>
        <taxon>Actinomycetes</taxon>
        <taxon>Kitasatosporales</taxon>
        <taxon>Streptomycetaceae</taxon>
        <taxon>Streptomyces</taxon>
    </lineage>
</organism>
<dbReference type="Gene3D" id="3.40.630.30">
    <property type="match status" value="1"/>
</dbReference>
<dbReference type="Proteomes" id="UP000588098">
    <property type="component" value="Unassembled WGS sequence"/>
</dbReference>
<keyword evidence="3" id="KW-1185">Reference proteome</keyword>
<dbReference type="InterPro" id="IPR038740">
    <property type="entry name" value="BioF2-like_GNAT_dom"/>
</dbReference>
<dbReference type="SUPFAM" id="SSF55729">
    <property type="entry name" value="Acyl-CoA N-acyltransferases (Nat)"/>
    <property type="match status" value="1"/>
</dbReference>
<evidence type="ECO:0000259" key="1">
    <source>
        <dbReference type="Pfam" id="PF13480"/>
    </source>
</evidence>
<accession>A0A7W9V3U7</accession>
<feature type="domain" description="BioF2-like acetyltransferase" evidence="1">
    <location>
        <begin position="209"/>
        <end position="348"/>
    </location>
</feature>